<proteinExistence type="predicted"/>
<protein>
    <submittedName>
        <fullName evidence="2">Uncharacterized protein</fullName>
    </submittedName>
</protein>
<evidence type="ECO:0000256" key="1">
    <source>
        <dbReference type="SAM" id="MobiDB-lite"/>
    </source>
</evidence>
<organism evidence="2 3">
    <name type="scientific">Hymenochirus boettgeri</name>
    <name type="common">Congo dwarf clawed frog</name>
    <dbReference type="NCBI Taxonomy" id="247094"/>
    <lineage>
        <taxon>Eukaryota</taxon>
        <taxon>Metazoa</taxon>
        <taxon>Chordata</taxon>
        <taxon>Craniata</taxon>
        <taxon>Vertebrata</taxon>
        <taxon>Euteleostomi</taxon>
        <taxon>Amphibia</taxon>
        <taxon>Batrachia</taxon>
        <taxon>Anura</taxon>
        <taxon>Pipoidea</taxon>
        <taxon>Pipidae</taxon>
        <taxon>Pipinae</taxon>
        <taxon>Hymenochirus</taxon>
    </lineage>
</organism>
<gene>
    <name evidence="2" type="ORF">GDO86_015207</name>
</gene>
<comment type="caution">
    <text evidence="2">The sequence shown here is derived from an EMBL/GenBank/DDBJ whole genome shotgun (WGS) entry which is preliminary data.</text>
</comment>
<evidence type="ECO:0000313" key="2">
    <source>
        <dbReference type="EMBL" id="KAG8448014.1"/>
    </source>
</evidence>
<dbReference type="EMBL" id="JAACNH010000003">
    <property type="protein sequence ID" value="KAG8448014.1"/>
    <property type="molecule type" value="Genomic_DNA"/>
</dbReference>
<reference evidence="2" key="1">
    <citation type="thesis" date="2020" institute="ProQuest LLC" country="789 East Eisenhower Parkway, Ann Arbor, MI, USA">
        <title>Comparative Genomics and Chromosome Evolution.</title>
        <authorList>
            <person name="Mudd A.B."/>
        </authorList>
    </citation>
    <scope>NUCLEOTIDE SEQUENCE</scope>
    <source>
        <strain evidence="2">Female2</strain>
        <tissue evidence="2">Blood</tissue>
    </source>
</reference>
<dbReference type="Proteomes" id="UP000812440">
    <property type="component" value="Chromosome 8_10"/>
</dbReference>
<name>A0A8T2JWZ3_9PIPI</name>
<dbReference type="AlphaFoldDB" id="A0A8T2JWZ3"/>
<sequence>MQDIAKMSFSHDNNQEEGMDKSTAQSLANALVPAIEQVPKQQYFALLNSILDAMKPFIGSHTEQPTASFKRSSNGTQ</sequence>
<accession>A0A8T2JWZ3</accession>
<evidence type="ECO:0000313" key="3">
    <source>
        <dbReference type="Proteomes" id="UP000812440"/>
    </source>
</evidence>
<keyword evidence="3" id="KW-1185">Reference proteome</keyword>
<feature type="region of interest" description="Disordered" evidence="1">
    <location>
        <begin position="1"/>
        <end position="22"/>
    </location>
</feature>